<dbReference type="EMBL" id="JXQQ01000010">
    <property type="protein sequence ID" value="KIQ35370.1"/>
    <property type="molecule type" value="Genomic_DNA"/>
</dbReference>
<gene>
    <name evidence="1" type="ORF">RT97_05745</name>
</gene>
<comment type="caution">
    <text evidence="1">The sequence shown here is derived from an EMBL/GenBank/DDBJ whole genome shotgun (WGS) entry which is preliminary data.</text>
</comment>
<evidence type="ECO:0000313" key="2">
    <source>
        <dbReference type="Proteomes" id="UP000032067"/>
    </source>
</evidence>
<dbReference type="AlphaFoldDB" id="A0A0D0N1Y4"/>
<reference evidence="1 2" key="1">
    <citation type="submission" date="2014-12" db="EMBL/GenBank/DDBJ databases">
        <title>16Stimator: statistical estimation of ribosomal gene copy numbers from draft genome assemblies.</title>
        <authorList>
            <person name="Perisin M.A."/>
            <person name="Vetter M."/>
            <person name="Gilbert J.A."/>
            <person name="Bergelson J."/>
        </authorList>
    </citation>
    <scope>NUCLEOTIDE SEQUENCE [LARGE SCALE GENOMIC DNA]</scope>
    <source>
        <strain evidence="1 2">MEDvA23</strain>
    </source>
</reference>
<evidence type="ECO:0000313" key="1">
    <source>
        <dbReference type="EMBL" id="KIQ35370.1"/>
    </source>
</evidence>
<organism evidence="1 2">
    <name type="scientific">Variovorax paradoxus</name>
    <dbReference type="NCBI Taxonomy" id="34073"/>
    <lineage>
        <taxon>Bacteria</taxon>
        <taxon>Pseudomonadati</taxon>
        <taxon>Pseudomonadota</taxon>
        <taxon>Betaproteobacteria</taxon>
        <taxon>Burkholderiales</taxon>
        <taxon>Comamonadaceae</taxon>
        <taxon>Variovorax</taxon>
    </lineage>
</organism>
<proteinExistence type="predicted"/>
<accession>A0A0D0N1Y4</accession>
<dbReference type="RefSeq" id="WP_042577790.1">
    <property type="nucleotide sequence ID" value="NZ_JXQQ01000010.1"/>
</dbReference>
<sequence>MNHSDAQIAAVGQNQTYSSTFEMNFLRLTIDALWQDSDAMVEIRVALIGAGYAAWEEVYLYPDTIPLFARQLTAFSGGAREEVVLEAGSTEPNAHNWLRLRAHVIDSVGHCALQFSSIRRGAPVVAHHFDFSLPVEVAALNDMGKQLGSWSLSTGATFTFEARCDYVLS</sequence>
<dbReference type="Proteomes" id="UP000032067">
    <property type="component" value="Unassembled WGS sequence"/>
</dbReference>
<name>A0A0D0N1Y4_VARPD</name>
<protein>
    <submittedName>
        <fullName evidence="1">Uncharacterized protein</fullName>
    </submittedName>
</protein>